<dbReference type="InterPro" id="IPR036770">
    <property type="entry name" value="Ankyrin_rpt-contain_sf"/>
</dbReference>
<organism evidence="5 6">
    <name type="scientific">Sporothrix curviconia</name>
    <dbReference type="NCBI Taxonomy" id="1260050"/>
    <lineage>
        <taxon>Eukaryota</taxon>
        <taxon>Fungi</taxon>
        <taxon>Dikarya</taxon>
        <taxon>Ascomycota</taxon>
        <taxon>Pezizomycotina</taxon>
        <taxon>Sordariomycetes</taxon>
        <taxon>Sordariomycetidae</taxon>
        <taxon>Ophiostomatales</taxon>
        <taxon>Ophiostomataceae</taxon>
        <taxon>Sporothrix</taxon>
    </lineage>
</organism>
<dbReference type="SUPFAM" id="SSF48403">
    <property type="entry name" value="Ankyrin repeat"/>
    <property type="match status" value="1"/>
</dbReference>
<evidence type="ECO:0000256" key="1">
    <source>
        <dbReference type="ARBA" id="ARBA00007428"/>
    </source>
</evidence>
<dbReference type="SUPFAM" id="SSF109993">
    <property type="entry name" value="VPS9 domain"/>
    <property type="match status" value="1"/>
</dbReference>
<dbReference type="PANTHER" id="PTHR24170:SF1">
    <property type="entry name" value="DOMAIN PROTEIN, PUTATIVE (AFU_ORTHOLOGUE AFUA_1G09870)-RELATED"/>
    <property type="match status" value="1"/>
</dbReference>
<dbReference type="Gene3D" id="1.20.1050.80">
    <property type="entry name" value="VPS9 domain"/>
    <property type="match status" value="1"/>
</dbReference>
<dbReference type="PROSITE" id="PS51205">
    <property type="entry name" value="VPS9"/>
    <property type="match status" value="1"/>
</dbReference>
<keyword evidence="2" id="KW-0175">Coiled coil</keyword>
<dbReference type="EMBL" id="CAWUHB010000003">
    <property type="protein sequence ID" value="CAK7210499.1"/>
    <property type="molecule type" value="Genomic_DNA"/>
</dbReference>
<feature type="compositionally biased region" description="Polar residues" evidence="3">
    <location>
        <begin position="345"/>
        <end position="368"/>
    </location>
</feature>
<dbReference type="InterPro" id="IPR036871">
    <property type="entry name" value="PX_dom_sf"/>
</dbReference>
<dbReference type="SUPFAM" id="SSF64268">
    <property type="entry name" value="PX domain"/>
    <property type="match status" value="1"/>
</dbReference>
<comment type="caution">
    <text evidence="5">The sequence shown here is derived from an EMBL/GenBank/DDBJ whole genome shotgun (WGS) entry which is preliminary data.</text>
</comment>
<evidence type="ECO:0000256" key="2">
    <source>
        <dbReference type="SAM" id="Coils"/>
    </source>
</evidence>
<accession>A0ABP0ATA3</accession>
<dbReference type="InterPro" id="IPR002110">
    <property type="entry name" value="Ankyrin_rpt"/>
</dbReference>
<feature type="compositionally biased region" description="Acidic residues" evidence="3">
    <location>
        <begin position="642"/>
        <end position="652"/>
    </location>
</feature>
<dbReference type="Pfam" id="PF13857">
    <property type="entry name" value="Ank_5"/>
    <property type="match status" value="1"/>
</dbReference>
<evidence type="ECO:0000259" key="4">
    <source>
        <dbReference type="PROSITE" id="PS51205"/>
    </source>
</evidence>
<sequence>MPLPLNPFLAAFFSNPLSAQCNPPSNHILLVPTTEVLLTHRDVEYGNISFTELPNLDEFLASHVIRMPNPRVAAAAANAAGGKDGIVNLREIRGKAKPYGTFNGRSVVIKDNLVYSNKGFKSLNHATLVSDAIWYADTLEPKPWLIYYISRPLLGTWEPFTTVPAVLPTGITRSPAADALAATLAGDTAAKAHSQHAKASISSESGPSTPKKKDIKSFHDLLNNFPVIARQMQPGLDKIYREFTAAFEQRFPPPPTASHVPDPEPDGPIKTAMKKARMANAIASSSNPPAKIHDGPIDDSQSTVEDATLAEEATSSVGSSGGIIGGSSGGSSGGSTSNRNHDTADTLSVTNGTERPNGSSVSTHSGSQFREDFYPEDDEHVMRASLESAVTAAIDIFQGVDKQQLSLLGATTDLTGPLVERLIERYISENLHHIIFPRLSALKRDEDHELESKIRQMDCIDLSQLGMDIDGGTRNKHEVTLALGRVVEEFRKLSTAACPQDMLSVLFSTVKSVSQLTSSPPPKDDGADGDGSSRGAEGTQTEKPLIMVNADTLVSLLLYIVIRSQQKHLLARFVYMRHFIFIDDVDSGEMGYALSTFEAVLAYLVRDSGGLRRASRRNKSLWEATAKGELDVLRAIMEPSSDDAVNDEDADLDSNNAGEGGSSRRASSSGEWPSSFSSFSFSHGLSSGSSRSSQSSRRSSIVLSEAEAYSKGSGLGHVFPFQADIHSDSNGEPTADLNMHFPIKRTKKVALDTRSMSSSSEISFRSRATSFGSNMDGSVEGDISVERLSQTHDSFGESLLMMAVQNEQIETLEYFLNLRSFFTVRFVLEDINHEDTTLLSAAVQLGNKDLIMVVINYLTSADEVTPEQLASYLALQDIWGRSVAHYLFHAPFLIEKYGAMLPWRQRDKNGQTPLFALCRSYDHAAYYDMVNEGIRMATQTQKHTPGDTDRRLHLGEHVDARGNTLLHIVNHAQLAVRILQTCDVDVNAVNDKKFTPLMVASKYGRFAMVQTLFRDPRVDFGAKELRGLTAVELAKDDEMRNKIDDLMLLSTPPGPDMRTTSVVRSHFVEDASVRFVVKSGHAVSAVSYAVTTCRRSQTDFEHLTRLLALENPASWIPNIIGLRSPFQIPSKPSRSMLKDLQLRMDWFVRMMVLHPTFAQHEMLWEFILVPDIQPDMMAQRSKLKAETRAEKVRDELEPLGDIREVEQFVDHARELVRGVNFSAKSVMRRANAVSITAADIRDAAALLSGEVALLAFLPPAHISAMEVYARALVVPQANAYVNFRAAFLAIQSSVEAILTALGRPPRLILQIQATRKQVEREYQSLSRSTRWPLGLLDDARQRLKEEREERARQNEAASEDLSRELRYTQQTVAAELAGWQDMHERIGRRAIRDLARGMLVQEQDRLNAMQRALRCIRQPVDGTGAYAT</sequence>
<feature type="domain" description="VPS9" evidence="4">
    <location>
        <begin position="444"/>
        <end position="613"/>
    </location>
</feature>
<evidence type="ECO:0000313" key="5">
    <source>
        <dbReference type="EMBL" id="CAK7210499.1"/>
    </source>
</evidence>
<dbReference type="InterPro" id="IPR037191">
    <property type="entry name" value="VPS9_dom_sf"/>
</dbReference>
<dbReference type="CDD" id="cd06093">
    <property type="entry name" value="PX_domain"/>
    <property type="match status" value="1"/>
</dbReference>
<dbReference type="InterPro" id="IPR051248">
    <property type="entry name" value="UPF0507/Ank_repeat_27"/>
</dbReference>
<dbReference type="Pfam" id="PF02204">
    <property type="entry name" value="VPS9"/>
    <property type="match status" value="1"/>
</dbReference>
<gene>
    <name evidence="5" type="ORF">SCUCBS95973_000804</name>
</gene>
<name>A0ABP0ATA3_9PEZI</name>
<keyword evidence="6" id="KW-1185">Reference proteome</keyword>
<feature type="compositionally biased region" description="Low complexity" evidence="3">
    <location>
        <begin position="193"/>
        <end position="203"/>
    </location>
</feature>
<proteinExistence type="inferred from homology"/>
<feature type="coiled-coil region" evidence="2">
    <location>
        <begin position="1308"/>
        <end position="1364"/>
    </location>
</feature>
<feature type="compositionally biased region" description="Low complexity" evidence="3">
    <location>
        <begin position="663"/>
        <end position="672"/>
    </location>
</feature>
<feature type="compositionally biased region" description="Gly residues" evidence="3">
    <location>
        <begin position="319"/>
        <end position="333"/>
    </location>
</feature>
<feature type="region of interest" description="Disordered" evidence="3">
    <location>
        <begin position="642"/>
        <end position="672"/>
    </location>
</feature>
<dbReference type="InterPro" id="IPR003123">
    <property type="entry name" value="VPS9"/>
</dbReference>
<comment type="similarity">
    <text evidence="1">Belongs to the UPF0507 family.</text>
</comment>
<reference evidence="5 6" key="1">
    <citation type="submission" date="2024-01" db="EMBL/GenBank/DDBJ databases">
        <authorList>
            <person name="Allen C."/>
            <person name="Tagirdzhanova G."/>
        </authorList>
    </citation>
    <scope>NUCLEOTIDE SEQUENCE [LARGE SCALE GENOMIC DNA]</scope>
</reference>
<feature type="region of interest" description="Disordered" evidence="3">
    <location>
        <begin position="193"/>
        <end position="214"/>
    </location>
</feature>
<dbReference type="PANTHER" id="PTHR24170">
    <property type="entry name" value="ANKYRIN REPEAT DOMAIN-CONTAINING PROTEIN 27"/>
    <property type="match status" value="1"/>
</dbReference>
<dbReference type="Gene3D" id="1.25.40.20">
    <property type="entry name" value="Ankyrin repeat-containing domain"/>
    <property type="match status" value="1"/>
</dbReference>
<feature type="region of interest" description="Disordered" evidence="3">
    <location>
        <begin position="249"/>
        <end position="371"/>
    </location>
</feature>
<feature type="region of interest" description="Disordered" evidence="3">
    <location>
        <begin position="516"/>
        <end position="541"/>
    </location>
</feature>
<feature type="compositionally biased region" description="Low complexity" evidence="3">
    <location>
        <begin position="279"/>
        <end position="290"/>
    </location>
</feature>
<evidence type="ECO:0000313" key="6">
    <source>
        <dbReference type="Proteomes" id="UP001642405"/>
    </source>
</evidence>
<evidence type="ECO:0000256" key="3">
    <source>
        <dbReference type="SAM" id="MobiDB-lite"/>
    </source>
</evidence>
<dbReference type="SMART" id="SM00248">
    <property type="entry name" value="ANK"/>
    <property type="match status" value="4"/>
</dbReference>
<dbReference type="Proteomes" id="UP001642405">
    <property type="component" value="Unassembled WGS sequence"/>
</dbReference>
<protein>
    <recommendedName>
        <fullName evidence="4">VPS9 domain-containing protein</fullName>
    </recommendedName>
</protein>